<keyword evidence="4" id="KW-1185">Reference proteome</keyword>
<evidence type="ECO:0000256" key="1">
    <source>
        <dbReference type="SAM" id="SignalP"/>
    </source>
</evidence>
<evidence type="ECO:0000313" key="4">
    <source>
        <dbReference type="Proteomes" id="UP000506160"/>
    </source>
</evidence>
<accession>A0AB94IDU3</accession>
<evidence type="ECO:0000313" key="3">
    <source>
        <dbReference type="EMBL" id="TEA27635.1"/>
    </source>
</evidence>
<dbReference type="InterPro" id="IPR031304">
    <property type="entry name" value="SLT_2"/>
</dbReference>
<dbReference type="PROSITE" id="PS51257">
    <property type="entry name" value="PROKAR_LIPOPROTEIN"/>
    <property type="match status" value="1"/>
</dbReference>
<dbReference type="InterPro" id="IPR043426">
    <property type="entry name" value="MltB-like"/>
</dbReference>
<protein>
    <submittedName>
        <fullName evidence="3">Lytic murein transglycosylase</fullName>
    </submittedName>
</protein>
<dbReference type="RefSeq" id="WP_024495605.1">
    <property type="nucleotide sequence ID" value="NZ_AWGA01000024.1"/>
</dbReference>
<dbReference type="FunFam" id="1.10.8.350:FF:000001">
    <property type="entry name" value="Lytic murein transglycosylase B"/>
    <property type="match status" value="1"/>
</dbReference>
<dbReference type="Pfam" id="PF13406">
    <property type="entry name" value="SLT_2"/>
    <property type="match status" value="1"/>
</dbReference>
<dbReference type="Proteomes" id="UP000506160">
    <property type="component" value="Unassembled WGS sequence"/>
</dbReference>
<dbReference type="PANTHER" id="PTHR30163">
    <property type="entry name" value="MEMBRANE-BOUND LYTIC MUREIN TRANSGLYCOSYLASE B"/>
    <property type="match status" value="1"/>
</dbReference>
<evidence type="ECO:0000259" key="2">
    <source>
        <dbReference type="Pfam" id="PF13406"/>
    </source>
</evidence>
<dbReference type="PANTHER" id="PTHR30163:SF8">
    <property type="entry name" value="LYTIC MUREIN TRANSGLYCOSYLASE"/>
    <property type="match status" value="1"/>
</dbReference>
<dbReference type="EMBL" id="AWGA01000024">
    <property type="protein sequence ID" value="TEA27635.1"/>
    <property type="molecule type" value="Genomic_DNA"/>
</dbReference>
<dbReference type="GO" id="GO:0009253">
    <property type="term" value="P:peptidoglycan catabolic process"/>
    <property type="evidence" value="ECO:0007669"/>
    <property type="project" value="TreeGrafter"/>
</dbReference>
<feature type="signal peptide" evidence="1">
    <location>
        <begin position="1"/>
        <end position="26"/>
    </location>
</feature>
<reference evidence="3 4" key="1">
    <citation type="journal article" date="2014" name="Appl. Environ. Microbiol.">
        <title>Genomic features of a bumble bee symbiont reflect its host environment.</title>
        <authorList>
            <person name="Martinson V.G."/>
            <person name="Magoc T."/>
            <person name="Koch H."/>
            <person name="Salzberg S.L."/>
            <person name="Moran N.A."/>
        </authorList>
    </citation>
    <scope>NUCLEOTIDE SEQUENCE [LARGE SCALE GENOMIC DNA]</scope>
    <source>
        <strain evidence="3 4">Bimp</strain>
    </source>
</reference>
<dbReference type="NCBIfam" id="TIGR02283">
    <property type="entry name" value="MltB_2"/>
    <property type="match status" value="1"/>
</dbReference>
<dbReference type="InterPro" id="IPR011970">
    <property type="entry name" value="MltB_2"/>
</dbReference>
<keyword evidence="1" id="KW-0732">Signal</keyword>
<dbReference type="GO" id="GO:0008933">
    <property type="term" value="F:peptidoglycan lytic transglycosylase activity"/>
    <property type="evidence" value="ECO:0007669"/>
    <property type="project" value="TreeGrafter"/>
</dbReference>
<organism evidence="3 4">
    <name type="scientific">Candidatus Schmidhempelia bombi str. Bimp</name>
    <dbReference type="NCBI Taxonomy" id="1387197"/>
    <lineage>
        <taxon>Bacteria</taxon>
        <taxon>Pseudomonadati</taxon>
        <taxon>Pseudomonadota</taxon>
        <taxon>Gammaproteobacteria</taxon>
        <taxon>Orbales</taxon>
        <taxon>Orbaceae</taxon>
        <taxon>Candidatus Schmidhempelia</taxon>
    </lineage>
</organism>
<gene>
    <name evidence="3" type="ORF">O970_02490</name>
</gene>
<feature type="domain" description="Transglycosylase SLT" evidence="2">
    <location>
        <begin position="56"/>
        <end position="350"/>
    </location>
</feature>
<dbReference type="SUPFAM" id="SSF53955">
    <property type="entry name" value="Lysozyme-like"/>
    <property type="match status" value="1"/>
</dbReference>
<dbReference type="Gene3D" id="1.10.530.10">
    <property type="match status" value="1"/>
</dbReference>
<comment type="caution">
    <text evidence="3">The sequence shown here is derived from an EMBL/GenBank/DDBJ whole genome shotgun (WGS) entry which is preliminary data.</text>
</comment>
<sequence length="355" mass="40180">MNKTLFRLLSLLLFVMVILSCSDKNNSDNIIGISVQAEPKSPKVPIFDLPRTPENFPAYTEALKQFARLNGISDKIIEIGFNHIYFLNHVVTADKNQPEKKITLSQYLTRIVSDNRIKLAKQKKNQYFKPLLHTQQVTGVPLEYIVALWGVESGYGVYQGKEDVISALATLAFEGRREAFFSRELIAALNVLQKGYITKDKFKGSWAGAMGHCQFMPSSLLNFGKDGDGDGIIDIWNNPNDVISSIANYLVMVGWESNGYWGNKVKLPEQFDRSLIGLDNNKARTISEWQALGVSFDDKKAKPTNSNQAWIILPDEQNYTSGYIVYHNFKTLMHWNRSYFFAIAIGTLADNLMEK</sequence>
<name>A0AB94IDU3_9GAMM</name>
<dbReference type="Gene3D" id="1.10.8.350">
    <property type="entry name" value="Bacterial muramidase"/>
    <property type="match status" value="1"/>
</dbReference>
<feature type="chain" id="PRO_5044505289" evidence="1">
    <location>
        <begin position="27"/>
        <end position="355"/>
    </location>
</feature>
<proteinExistence type="predicted"/>
<dbReference type="AlphaFoldDB" id="A0AB94IDU3"/>
<dbReference type="InterPro" id="IPR023346">
    <property type="entry name" value="Lysozyme-like_dom_sf"/>
</dbReference>